<dbReference type="OrthoDB" id="827255at2"/>
<gene>
    <name evidence="1" type="ORF">HYN43_023345</name>
</gene>
<dbReference type="Proteomes" id="UP000270046">
    <property type="component" value="Chromosome"/>
</dbReference>
<dbReference type="AlphaFoldDB" id="A0A494W2R7"/>
<organism evidence="1 2">
    <name type="scientific">Mucilaginibacter celer</name>
    <dbReference type="NCBI Taxonomy" id="2305508"/>
    <lineage>
        <taxon>Bacteria</taxon>
        <taxon>Pseudomonadati</taxon>
        <taxon>Bacteroidota</taxon>
        <taxon>Sphingobacteriia</taxon>
        <taxon>Sphingobacteriales</taxon>
        <taxon>Sphingobacteriaceae</taxon>
        <taxon>Mucilaginibacter</taxon>
    </lineage>
</organism>
<keyword evidence="2" id="KW-1185">Reference proteome</keyword>
<accession>A0A494W2R7</accession>
<evidence type="ECO:0000313" key="2">
    <source>
        <dbReference type="Proteomes" id="UP000270046"/>
    </source>
</evidence>
<protein>
    <submittedName>
        <fullName evidence="1">Uncharacterized protein</fullName>
    </submittedName>
</protein>
<evidence type="ECO:0000313" key="1">
    <source>
        <dbReference type="EMBL" id="AYL98043.1"/>
    </source>
</evidence>
<sequence length="69" mass="7846">METFIVHPENKEQSAAIKAFLKALKINFEKHEKGTYNPEFVEQVLAGETARKAGKKGVRVNTDLWLMTL</sequence>
<name>A0A494W2R7_9SPHI</name>
<reference evidence="1 2" key="1">
    <citation type="submission" date="2018-10" db="EMBL/GenBank/DDBJ databases">
        <title>Genome sequencing of Mucilaginibacter sp. HYN0043.</title>
        <authorList>
            <person name="Kim M."/>
            <person name="Yi H."/>
        </authorList>
    </citation>
    <scope>NUCLEOTIDE SEQUENCE [LARGE SCALE GENOMIC DNA]</scope>
    <source>
        <strain evidence="1 2">HYN0043</strain>
    </source>
</reference>
<dbReference type="EMBL" id="CP032869">
    <property type="protein sequence ID" value="AYL98043.1"/>
    <property type="molecule type" value="Genomic_DNA"/>
</dbReference>
<dbReference type="KEGG" id="muh:HYN43_023345"/>
<proteinExistence type="predicted"/>
<dbReference type="Pfam" id="PF10884">
    <property type="entry name" value="DUF2683"/>
    <property type="match status" value="1"/>
</dbReference>
<dbReference type="RefSeq" id="WP_119406325.1">
    <property type="nucleotide sequence ID" value="NZ_CP032869.1"/>
</dbReference>
<dbReference type="InterPro" id="IPR020271">
    <property type="entry name" value="Uncharacterised_MJ1172"/>
</dbReference>